<evidence type="ECO:0000256" key="10">
    <source>
        <dbReference type="SAM" id="MobiDB-lite"/>
    </source>
</evidence>
<keyword evidence="6" id="KW-0256">Endoplasmic reticulum</keyword>
<evidence type="ECO:0000256" key="6">
    <source>
        <dbReference type="ARBA" id="ARBA00022824"/>
    </source>
</evidence>
<evidence type="ECO:0000256" key="2">
    <source>
        <dbReference type="ARBA" id="ARBA00004496"/>
    </source>
</evidence>
<keyword evidence="8 11" id="KW-1133">Transmembrane helix</keyword>
<name>A0A3M6UQW7_POCDA</name>
<dbReference type="GO" id="GO:0030970">
    <property type="term" value="P:retrograde protein transport, ER to cytosol"/>
    <property type="evidence" value="ECO:0007669"/>
    <property type="project" value="TreeGrafter"/>
</dbReference>
<dbReference type="PANTHER" id="PTHR28621">
    <property type="entry name" value="SELENOPROTEIN S"/>
    <property type="match status" value="1"/>
</dbReference>
<evidence type="ECO:0000256" key="7">
    <source>
        <dbReference type="ARBA" id="ARBA00022933"/>
    </source>
</evidence>
<dbReference type="Proteomes" id="UP000275408">
    <property type="component" value="Unassembled WGS sequence"/>
</dbReference>
<comment type="subcellular location">
    <subcellularLocation>
        <location evidence="2">Cytoplasm</location>
    </subcellularLocation>
    <subcellularLocation>
        <location evidence="1">Endoplasmic reticulum membrane</location>
        <topology evidence="1">Single-pass membrane protein</topology>
    </subcellularLocation>
</comment>
<comment type="caution">
    <text evidence="12">The sequence shown here is derived from an EMBL/GenBank/DDBJ whole genome shotgun (WGS) entry which is preliminary data.</text>
</comment>
<evidence type="ECO:0000256" key="8">
    <source>
        <dbReference type="ARBA" id="ARBA00022989"/>
    </source>
</evidence>
<dbReference type="GO" id="GO:0036513">
    <property type="term" value="C:Derlin-1 retrotranslocation complex"/>
    <property type="evidence" value="ECO:0007669"/>
    <property type="project" value="TreeGrafter"/>
</dbReference>
<evidence type="ECO:0000313" key="12">
    <source>
        <dbReference type="EMBL" id="RMX55748.1"/>
    </source>
</evidence>
<dbReference type="STRING" id="46731.A0A3M6UQW7"/>
<evidence type="ECO:0000256" key="9">
    <source>
        <dbReference type="ARBA" id="ARBA00023136"/>
    </source>
</evidence>
<dbReference type="GO" id="GO:0030968">
    <property type="term" value="P:endoplasmic reticulum unfolded protein response"/>
    <property type="evidence" value="ECO:0007669"/>
    <property type="project" value="TreeGrafter"/>
</dbReference>
<reference evidence="12 13" key="1">
    <citation type="journal article" date="2018" name="Sci. Rep.">
        <title>Comparative analysis of the Pocillopora damicornis genome highlights role of immune system in coral evolution.</title>
        <authorList>
            <person name="Cunning R."/>
            <person name="Bay R.A."/>
            <person name="Gillette P."/>
            <person name="Baker A.C."/>
            <person name="Traylor-Knowles N."/>
        </authorList>
    </citation>
    <scope>NUCLEOTIDE SEQUENCE [LARGE SCALE GENOMIC DNA]</scope>
    <source>
        <strain evidence="12">RSMAS</strain>
        <tissue evidence="12">Whole animal</tissue>
    </source>
</reference>
<evidence type="ECO:0000313" key="13">
    <source>
        <dbReference type="Proteomes" id="UP000275408"/>
    </source>
</evidence>
<feature type="transmembrane region" description="Helical" evidence="11">
    <location>
        <begin position="46"/>
        <end position="64"/>
    </location>
</feature>
<gene>
    <name evidence="12" type="ORF">pdam_00015492</name>
</gene>
<dbReference type="Pfam" id="PF06936">
    <property type="entry name" value="Selenoprotein_S"/>
    <property type="match status" value="1"/>
</dbReference>
<evidence type="ECO:0000256" key="11">
    <source>
        <dbReference type="SAM" id="Phobius"/>
    </source>
</evidence>
<evidence type="ECO:0008006" key="14">
    <source>
        <dbReference type="Google" id="ProtNLM"/>
    </source>
</evidence>
<dbReference type="OrthoDB" id="75792at2759"/>
<keyword evidence="4" id="KW-0963">Cytoplasm</keyword>
<dbReference type="InterPro" id="IPR009703">
    <property type="entry name" value="Selenoprotein_S"/>
</dbReference>
<evidence type="ECO:0000256" key="3">
    <source>
        <dbReference type="ARBA" id="ARBA00011034"/>
    </source>
</evidence>
<feature type="compositionally biased region" description="Basic and acidic residues" evidence="10">
    <location>
        <begin position="136"/>
        <end position="147"/>
    </location>
</feature>
<feature type="region of interest" description="Disordered" evidence="10">
    <location>
        <begin position="136"/>
        <end position="203"/>
    </location>
</feature>
<dbReference type="EMBL" id="RCHS01001014">
    <property type="protein sequence ID" value="RMX55748.1"/>
    <property type="molecule type" value="Genomic_DNA"/>
</dbReference>
<comment type="similarity">
    <text evidence="3">Belongs to the selenoprotein S family.</text>
</comment>
<proteinExistence type="inferred from homology"/>
<protein>
    <recommendedName>
        <fullName evidence="14">Selenoprotein S</fullName>
    </recommendedName>
</protein>
<dbReference type="PANTHER" id="PTHR28621:SF1">
    <property type="entry name" value="SELENOPROTEIN S"/>
    <property type="match status" value="1"/>
</dbReference>
<feature type="region of interest" description="Disordered" evidence="10">
    <location>
        <begin position="1"/>
        <end position="25"/>
    </location>
</feature>
<accession>A0A3M6UQW7</accession>
<dbReference type="Gene3D" id="6.10.250.2950">
    <property type="match status" value="1"/>
</dbReference>
<keyword evidence="9 11" id="KW-0472">Membrane</keyword>
<evidence type="ECO:0000256" key="4">
    <source>
        <dbReference type="ARBA" id="ARBA00022490"/>
    </source>
</evidence>
<evidence type="ECO:0000256" key="5">
    <source>
        <dbReference type="ARBA" id="ARBA00022692"/>
    </source>
</evidence>
<evidence type="ECO:0000256" key="1">
    <source>
        <dbReference type="ARBA" id="ARBA00004389"/>
    </source>
</evidence>
<dbReference type="AlphaFoldDB" id="A0A3M6UQW7"/>
<organism evidence="12 13">
    <name type="scientific">Pocillopora damicornis</name>
    <name type="common">Cauliflower coral</name>
    <name type="synonym">Millepora damicornis</name>
    <dbReference type="NCBI Taxonomy" id="46731"/>
    <lineage>
        <taxon>Eukaryota</taxon>
        <taxon>Metazoa</taxon>
        <taxon>Cnidaria</taxon>
        <taxon>Anthozoa</taxon>
        <taxon>Hexacorallia</taxon>
        <taxon>Scleractinia</taxon>
        <taxon>Astrocoeniina</taxon>
        <taxon>Pocilloporidae</taxon>
        <taxon>Pocillopora</taxon>
    </lineage>
</organism>
<dbReference type="GO" id="GO:0036502">
    <property type="term" value="C:Derlin-1-VIMP complex"/>
    <property type="evidence" value="ECO:0007669"/>
    <property type="project" value="TreeGrafter"/>
</dbReference>
<keyword evidence="13" id="KW-1185">Reference proteome</keyword>
<keyword evidence="7" id="KW-0712">Selenocysteine</keyword>
<sequence>MDGPQAGEARSNGGQEEVPKSRPLENSTPTFLVDTFYLGVGLLERYGWLILIGLVILVFLWSKLKPYWKELQNKWERQQEIANFDPIKAARQQESMENARRRLQEKQDAKAAKFMEDQKLAIILLTADETRRKEKIEDWDRHQEGKGYRTKRYKSPEDSEQSSPSSKPKKPKKPLRKSDYSPLSGGGSGFSYRPPRRGAGGGG</sequence>
<keyword evidence="5 11" id="KW-0812">Transmembrane</keyword>